<proteinExistence type="predicted"/>
<feature type="compositionally biased region" description="Polar residues" evidence="1">
    <location>
        <begin position="72"/>
        <end position="84"/>
    </location>
</feature>
<evidence type="ECO:0000256" key="1">
    <source>
        <dbReference type="SAM" id="MobiDB-lite"/>
    </source>
</evidence>
<reference evidence="2" key="1">
    <citation type="journal article" date="2019" name="PeerJ">
        <title>Genes of the pig, Sus scrofa, reconstructed with EvidentialGene.</title>
        <authorList>
            <person name="Gilbert D.G."/>
        </authorList>
    </citation>
    <scope>NUCLEOTIDE SEQUENCE</scope>
</reference>
<sequence length="314" mass="33350">MAPLGAKSDPSQQLQDRTLSEKRWCESRARGGWIPAASRPAGGGSRGSYRPPRPAEARRLAPDKQLGGHTPKSFSNDSIIQDVNQEPGPRITGLTRSESTAGGSIQQPQLGHVQAGAALGRTGDAGGPVGHHAVQGSHQDVRHVVCQHLWADEDSAEFGFMGPSHAVLSSHVARTPPRGALFLQVDDAARRVEGRVLGGGLQRGLAGEAVAGGAVRQQTLLPEERLRQVTPFQLRQKVVGAPSEQLVPAAAQQDLVLGLVAVSNHSQESPLQVLQVGHTQPGNHVLAQDQRHNEALRVLVKGFAETRTHNSDVL</sequence>
<protein>
    <submittedName>
        <fullName evidence="2">Sn1-specific diacylglycerol lipase beta</fullName>
    </submittedName>
</protein>
<feature type="region of interest" description="Disordered" evidence="1">
    <location>
        <begin position="1"/>
        <end position="108"/>
    </location>
</feature>
<feature type="compositionally biased region" description="Basic and acidic residues" evidence="1">
    <location>
        <begin position="18"/>
        <end position="29"/>
    </location>
</feature>
<dbReference type="EMBL" id="DQIR01054508">
    <property type="protein sequence ID" value="HDA09984.1"/>
    <property type="molecule type" value="Transcribed_RNA"/>
</dbReference>
<accession>A0A480GXN1</accession>
<name>A0A480GXN1_PIG</name>
<feature type="compositionally biased region" description="Polar residues" evidence="1">
    <location>
        <begin position="94"/>
        <end position="108"/>
    </location>
</feature>
<dbReference type="AlphaFoldDB" id="A0A480GXN1"/>
<evidence type="ECO:0000313" key="2">
    <source>
        <dbReference type="EMBL" id="HDA16827.1"/>
    </source>
</evidence>
<organism evidence="2">
    <name type="scientific">Sus scrofa</name>
    <name type="common">Pig</name>
    <dbReference type="NCBI Taxonomy" id="9823"/>
    <lineage>
        <taxon>Eukaryota</taxon>
        <taxon>Metazoa</taxon>
        <taxon>Chordata</taxon>
        <taxon>Craniata</taxon>
        <taxon>Vertebrata</taxon>
        <taxon>Euteleostomi</taxon>
        <taxon>Mammalia</taxon>
        <taxon>Eutheria</taxon>
        <taxon>Laurasiatheria</taxon>
        <taxon>Artiodactyla</taxon>
        <taxon>Suina</taxon>
        <taxon>Suidae</taxon>
        <taxon>Sus</taxon>
    </lineage>
</organism>
<feature type="compositionally biased region" description="Basic and acidic residues" evidence="1">
    <location>
        <begin position="53"/>
        <end position="62"/>
    </location>
</feature>
<dbReference type="EMBL" id="DQIR01061351">
    <property type="protein sequence ID" value="HDA16827.1"/>
    <property type="molecule type" value="Transcribed_RNA"/>
</dbReference>